<dbReference type="Proteomes" id="UP000196710">
    <property type="component" value="Chromosome"/>
</dbReference>
<organism evidence="4 6">
    <name type="scientific">Acutalibacter muris</name>
    <dbReference type="NCBI Taxonomy" id="1796620"/>
    <lineage>
        <taxon>Bacteria</taxon>
        <taxon>Bacillati</taxon>
        <taxon>Bacillota</taxon>
        <taxon>Clostridia</taxon>
        <taxon>Eubacteriales</taxon>
        <taxon>Acutalibacteraceae</taxon>
        <taxon>Acutalibacter</taxon>
    </lineage>
</organism>
<evidence type="ECO:0000313" key="5">
    <source>
        <dbReference type="Proteomes" id="UP000196710"/>
    </source>
</evidence>
<dbReference type="EMBL" id="CP065321">
    <property type="protein sequence ID" value="QQR30746.1"/>
    <property type="molecule type" value="Genomic_DNA"/>
</dbReference>
<dbReference type="AlphaFoldDB" id="A0A1Z2XSV8"/>
<evidence type="ECO:0000313" key="6">
    <source>
        <dbReference type="Proteomes" id="UP000596035"/>
    </source>
</evidence>
<dbReference type="InterPro" id="IPR005754">
    <property type="entry name" value="Sortase"/>
</dbReference>
<protein>
    <submittedName>
        <fullName evidence="4">Class B sortase</fullName>
    </submittedName>
</protein>
<evidence type="ECO:0000256" key="1">
    <source>
        <dbReference type="ARBA" id="ARBA00022801"/>
    </source>
</evidence>
<keyword evidence="5" id="KW-1185">Reference proteome</keyword>
<feature type="active site" description="Acyl-thioester intermediate" evidence="2">
    <location>
        <position position="249"/>
    </location>
</feature>
<proteinExistence type="predicted"/>
<dbReference type="InterPro" id="IPR023365">
    <property type="entry name" value="Sortase_dom-sf"/>
</dbReference>
<reference evidence="5" key="2">
    <citation type="submission" date="2017-05" db="EMBL/GenBank/DDBJ databases">
        <title>Improved OligoMM genomes.</title>
        <authorList>
            <person name="Garzetti D."/>
        </authorList>
    </citation>
    <scope>NUCLEOTIDE SEQUENCE [LARGE SCALE GENOMIC DNA]</scope>
    <source>
        <strain evidence="5">KB18</strain>
    </source>
</reference>
<evidence type="ECO:0000256" key="2">
    <source>
        <dbReference type="PIRSR" id="PIRSR605754-1"/>
    </source>
</evidence>
<dbReference type="InterPro" id="IPR009835">
    <property type="entry name" value="SrtB"/>
</dbReference>
<evidence type="ECO:0000313" key="4">
    <source>
        <dbReference type="EMBL" id="QQR30746.1"/>
    </source>
</evidence>
<dbReference type="KEGG" id="amur:ADH66_13000"/>
<dbReference type="RefSeq" id="WP_066539909.1">
    <property type="nucleotide sequence ID" value="NZ_CP065321.1"/>
</dbReference>
<evidence type="ECO:0000313" key="3">
    <source>
        <dbReference type="EMBL" id="ASB41489.1"/>
    </source>
</evidence>
<dbReference type="EMBL" id="CP021422">
    <property type="protein sequence ID" value="ASB41489.1"/>
    <property type="molecule type" value="Genomic_DNA"/>
</dbReference>
<dbReference type="GO" id="GO:0016787">
    <property type="term" value="F:hydrolase activity"/>
    <property type="evidence" value="ECO:0007669"/>
    <property type="project" value="UniProtKB-KW"/>
</dbReference>
<reference evidence="3" key="1">
    <citation type="journal article" date="2017" name="Genome Announc.">
        <title>High-Quality Whole-Genome Sequences of the Oligo-Mouse-Microbiota Bacterial Community.</title>
        <authorList>
            <person name="Garzetti D."/>
            <person name="Brugiroux S."/>
            <person name="Bunk B."/>
            <person name="Pukall R."/>
            <person name="McCoy K.D."/>
            <person name="Macpherson A.J."/>
            <person name="Stecher B."/>
        </authorList>
    </citation>
    <scope>NUCLEOTIDE SEQUENCE</scope>
    <source>
        <strain evidence="3">KB18</strain>
    </source>
</reference>
<dbReference type="Proteomes" id="UP000596035">
    <property type="component" value="Chromosome"/>
</dbReference>
<dbReference type="SUPFAM" id="SSF63817">
    <property type="entry name" value="Sortase"/>
    <property type="match status" value="1"/>
</dbReference>
<accession>A0A1Z2XSV8</accession>
<dbReference type="CDD" id="cd05826">
    <property type="entry name" value="Sortase_B"/>
    <property type="match status" value="1"/>
</dbReference>
<keyword evidence="1" id="KW-0378">Hydrolase</keyword>
<feature type="active site" description="Proton donor/acceptor" evidence="2">
    <location>
        <position position="157"/>
    </location>
</feature>
<sequence length="270" mass="30452">MKKGIKVLIVFVLAIALAASGFWIVHRFIESKEQQESFQDLAESVLLDKPKAPVKTVPNLDKLFPRDDPIAPGEDETPKPTGPEVLHDLATLKEKNADCIGWIRVPGTDIDYPIMWTPSDPEHYLHLDFYGNYSDYGVPFLDHRCDLGSSNIILYGHNMFDGTMFTDLIWYKEKEYADAHRQIILETPDGAREYQVFAVCKANSMVSGCYQHTSFADDEEKTAFLDSIENDSVYYTDPASDQFITLSTCDISRRNGRVAVLGELVGKESL</sequence>
<dbReference type="Gene3D" id="2.40.260.10">
    <property type="entry name" value="Sortase"/>
    <property type="match status" value="1"/>
</dbReference>
<name>A0A1Z2XSV8_9FIRM</name>
<gene>
    <name evidence="3" type="ORF">ADH66_13000</name>
    <name evidence="4" type="ORF">I5Q82_03330</name>
</gene>
<dbReference type="Pfam" id="PF04203">
    <property type="entry name" value="Sortase"/>
    <property type="match status" value="1"/>
</dbReference>
<reference evidence="4 6" key="3">
    <citation type="submission" date="2020-11" db="EMBL/GenBank/DDBJ databases">
        <title>Closed and high quality bacterial genomes of the OMM12 community.</title>
        <authorList>
            <person name="Marbouty M."/>
            <person name="Lamy-Besnier Q."/>
            <person name="Debarbieux L."/>
            <person name="Koszul R."/>
        </authorList>
    </citation>
    <scope>NUCLEOTIDE SEQUENCE [LARGE SCALE GENOMIC DNA]</scope>
    <source>
        <strain evidence="4 6">KB18</strain>
    </source>
</reference>